<proteinExistence type="predicted"/>
<evidence type="ECO:0000313" key="1">
    <source>
        <dbReference type="EMBL" id="KAI8561271.1"/>
    </source>
</evidence>
<dbReference type="EMBL" id="CM046391">
    <property type="protein sequence ID" value="KAI8561271.1"/>
    <property type="molecule type" value="Genomic_DNA"/>
</dbReference>
<gene>
    <name evidence="1" type="ORF">RHMOL_Rhmol04G0325700</name>
</gene>
<reference evidence="1" key="1">
    <citation type="submission" date="2022-02" db="EMBL/GenBank/DDBJ databases">
        <title>Plant Genome Project.</title>
        <authorList>
            <person name="Zhang R.-G."/>
        </authorList>
    </citation>
    <scope>NUCLEOTIDE SEQUENCE</scope>
    <source>
        <strain evidence="1">AT1</strain>
    </source>
</reference>
<organism evidence="1 2">
    <name type="scientific">Rhododendron molle</name>
    <name type="common">Chinese azalea</name>
    <name type="synonym">Azalea mollis</name>
    <dbReference type="NCBI Taxonomy" id="49168"/>
    <lineage>
        <taxon>Eukaryota</taxon>
        <taxon>Viridiplantae</taxon>
        <taxon>Streptophyta</taxon>
        <taxon>Embryophyta</taxon>
        <taxon>Tracheophyta</taxon>
        <taxon>Spermatophyta</taxon>
        <taxon>Magnoliopsida</taxon>
        <taxon>eudicotyledons</taxon>
        <taxon>Gunneridae</taxon>
        <taxon>Pentapetalae</taxon>
        <taxon>asterids</taxon>
        <taxon>Ericales</taxon>
        <taxon>Ericaceae</taxon>
        <taxon>Ericoideae</taxon>
        <taxon>Rhodoreae</taxon>
        <taxon>Rhododendron</taxon>
    </lineage>
</organism>
<accession>A0ACC0P7Y5</accession>
<protein>
    <submittedName>
        <fullName evidence="1">Uncharacterized protein</fullName>
    </submittedName>
</protein>
<dbReference type="Proteomes" id="UP001062846">
    <property type="component" value="Chromosome 4"/>
</dbReference>
<evidence type="ECO:0000313" key="2">
    <source>
        <dbReference type="Proteomes" id="UP001062846"/>
    </source>
</evidence>
<name>A0ACC0P7Y5_RHOML</name>
<sequence>MVCFYFPNWQKLLPPKLMNLFAVCDNVFSSIGKFVLTIFDLKDFERIFNLEMLIDSYTKFCHSLRQLEPDRGALIAIAEGTINTSSAGSQGLPWEYDIHPIAVDGIELHLMELALEEMRKYVPLKGHRKMLLMLEFVRDKKPHVLDTLSLEA</sequence>
<keyword evidence="2" id="KW-1185">Reference proteome</keyword>
<comment type="caution">
    <text evidence="1">The sequence shown here is derived from an EMBL/GenBank/DDBJ whole genome shotgun (WGS) entry which is preliminary data.</text>
</comment>